<evidence type="ECO:0000313" key="3">
    <source>
        <dbReference type="Proteomes" id="UP000242317"/>
    </source>
</evidence>
<feature type="chain" id="PRO_5017304697" description="Lipoprotein" evidence="1">
    <location>
        <begin position="22"/>
        <end position="181"/>
    </location>
</feature>
<keyword evidence="3" id="KW-1185">Reference proteome</keyword>
<dbReference type="RefSeq" id="WP_092615642.1">
    <property type="nucleotide sequence ID" value="NZ_FMYK01000001.1"/>
</dbReference>
<organism evidence="2 3">
    <name type="scientific">Acinetobacter marinus</name>
    <dbReference type="NCBI Taxonomy" id="281375"/>
    <lineage>
        <taxon>Bacteria</taxon>
        <taxon>Pseudomonadati</taxon>
        <taxon>Pseudomonadota</taxon>
        <taxon>Gammaproteobacteria</taxon>
        <taxon>Moraxellales</taxon>
        <taxon>Moraxellaceae</taxon>
        <taxon>Acinetobacter</taxon>
    </lineage>
</organism>
<gene>
    <name evidence="2" type="ORF">SAMN05421749_101575</name>
</gene>
<dbReference type="EMBL" id="FMYK01000001">
    <property type="protein sequence ID" value="SDB87139.1"/>
    <property type="molecule type" value="Genomic_DNA"/>
</dbReference>
<feature type="signal peptide" evidence="1">
    <location>
        <begin position="1"/>
        <end position="21"/>
    </location>
</feature>
<dbReference type="Proteomes" id="UP000242317">
    <property type="component" value="Unassembled WGS sequence"/>
</dbReference>
<accession>A0A1G6GYR0</accession>
<reference evidence="3" key="1">
    <citation type="submission" date="2016-09" db="EMBL/GenBank/DDBJ databases">
        <authorList>
            <person name="Varghese N."/>
            <person name="Submissions S."/>
        </authorList>
    </citation>
    <scope>NUCLEOTIDE SEQUENCE [LARGE SCALE GENOMIC DNA]</scope>
    <source>
        <strain evidence="3">ANC 3699</strain>
    </source>
</reference>
<dbReference type="AlphaFoldDB" id="A0A1G6GYR0"/>
<keyword evidence="1" id="KW-0732">Signal</keyword>
<evidence type="ECO:0000313" key="2">
    <source>
        <dbReference type="EMBL" id="SDB87139.1"/>
    </source>
</evidence>
<dbReference type="PROSITE" id="PS51257">
    <property type="entry name" value="PROKAR_LIPOPROTEIN"/>
    <property type="match status" value="1"/>
</dbReference>
<evidence type="ECO:0008006" key="4">
    <source>
        <dbReference type="Google" id="ProtNLM"/>
    </source>
</evidence>
<proteinExistence type="predicted"/>
<protein>
    <recommendedName>
        <fullName evidence="4">Lipoprotein</fullName>
    </recommendedName>
</protein>
<evidence type="ECO:0000256" key="1">
    <source>
        <dbReference type="SAM" id="SignalP"/>
    </source>
</evidence>
<name>A0A1G6GYR0_9GAMM</name>
<sequence>MKKIRILQTVGLLSLIPLLTACLTNQILSHKADGQCLITQQDMVLGKTTFKSYGTAYMLNTLNVVQAPATIGYREIGSIPTSTRLSIYRMYETWQSTGYIGAHIVVRIEEGSHQGVIATLPLESERIGDPNTGKRTIDERGNSSKPYWYRHDETYEVKGKVFKRADVTQIIYNEDFLKKCD</sequence>